<feature type="transmembrane region" description="Helical" evidence="17">
    <location>
        <begin position="12"/>
        <end position="31"/>
    </location>
</feature>
<evidence type="ECO:0000256" key="8">
    <source>
        <dbReference type="ARBA" id="ARBA00022723"/>
    </source>
</evidence>
<dbReference type="OMA" id="TPWPVTI"/>
<keyword evidence="14" id="KW-0325">Glycoprotein</keyword>
<reference evidence="21 22" key="1">
    <citation type="journal article" date="2012" name="PLoS Pathog.">
        <title>Diverse lifestyles and strategies of plant pathogenesis encoded in the genomes of eighteen Dothideomycetes fungi.</title>
        <authorList>
            <person name="Ohm R.A."/>
            <person name="Feau N."/>
            <person name="Henrissat B."/>
            <person name="Schoch C.L."/>
            <person name="Horwitz B.A."/>
            <person name="Barry K.W."/>
            <person name="Condon B.J."/>
            <person name="Copeland A.C."/>
            <person name="Dhillon B."/>
            <person name="Glaser F."/>
            <person name="Hesse C.N."/>
            <person name="Kosti I."/>
            <person name="LaButti K."/>
            <person name="Lindquist E.A."/>
            <person name="Lucas S."/>
            <person name="Salamov A.A."/>
            <person name="Bradshaw R.E."/>
            <person name="Ciuffetti L."/>
            <person name="Hamelin R.C."/>
            <person name="Kema G.H.J."/>
            <person name="Lawrence C."/>
            <person name="Scott J.A."/>
            <person name="Spatafora J.W."/>
            <person name="Turgeon B.G."/>
            <person name="de Wit P.J.G.M."/>
            <person name="Zhong S."/>
            <person name="Goodwin S.B."/>
            <person name="Grigoriev I.V."/>
        </authorList>
    </citation>
    <scope>NUCLEOTIDE SEQUENCE [LARGE SCALE GENOMIC DNA]</scope>
    <source>
        <strain evidence="22">ND90Pr / ATCC 201652</strain>
    </source>
</reference>
<dbReference type="InterPro" id="IPR053975">
    <property type="entry name" value="PFF1_C"/>
</dbReference>
<feature type="domain" description="Vacuolar membrane protease C-terminal" evidence="19">
    <location>
        <begin position="737"/>
        <end position="949"/>
    </location>
</feature>
<evidence type="ECO:0000256" key="14">
    <source>
        <dbReference type="ARBA" id="ARBA00023180"/>
    </source>
</evidence>
<dbReference type="PANTHER" id="PTHR12147:SF58">
    <property type="entry name" value="VACUOLAR MEMBRANE PROTEASE"/>
    <property type="match status" value="1"/>
</dbReference>
<dbReference type="RefSeq" id="XP_007704218.1">
    <property type="nucleotide sequence ID" value="XM_007706028.1"/>
</dbReference>
<evidence type="ECO:0000256" key="17">
    <source>
        <dbReference type="SAM" id="Phobius"/>
    </source>
</evidence>
<feature type="transmembrane region" description="Helical" evidence="17">
    <location>
        <begin position="490"/>
        <end position="511"/>
    </location>
</feature>
<dbReference type="Pfam" id="PF22250">
    <property type="entry name" value="PFF1_C"/>
    <property type="match status" value="1"/>
</dbReference>
<evidence type="ECO:0000256" key="15">
    <source>
        <dbReference type="RuleBase" id="RU361240"/>
    </source>
</evidence>
<dbReference type="GeneID" id="19133852"/>
<dbReference type="Pfam" id="PF04389">
    <property type="entry name" value="Peptidase_M28"/>
    <property type="match status" value="1"/>
</dbReference>
<evidence type="ECO:0000256" key="4">
    <source>
        <dbReference type="ARBA" id="ARBA00010918"/>
    </source>
</evidence>
<evidence type="ECO:0000256" key="12">
    <source>
        <dbReference type="ARBA" id="ARBA00023049"/>
    </source>
</evidence>
<protein>
    <recommendedName>
        <fullName evidence="15">Peptide hydrolase</fullName>
        <ecNumber evidence="15">3.4.-.-</ecNumber>
    </recommendedName>
</protein>
<evidence type="ECO:0000256" key="5">
    <source>
        <dbReference type="ARBA" id="ARBA00022554"/>
    </source>
</evidence>
<evidence type="ECO:0000256" key="16">
    <source>
        <dbReference type="SAM" id="MobiDB-lite"/>
    </source>
</evidence>
<keyword evidence="9 15" id="KW-0378">Hydrolase</keyword>
<comment type="similarity">
    <text evidence="4 15">Belongs to the peptidase M28 family.</text>
</comment>
<dbReference type="AlphaFoldDB" id="M2SBS6"/>
<feature type="compositionally biased region" description="Polar residues" evidence="16">
    <location>
        <begin position="566"/>
        <end position="577"/>
    </location>
</feature>
<dbReference type="GO" id="GO:0006508">
    <property type="term" value="P:proteolysis"/>
    <property type="evidence" value="ECO:0007669"/>
    <property type="project" value="UniProtKB-KW"/>
</dbReference>
<feature type="compositionally biased region" description="Basic and acidic residues" evidence="16">
    <location>
        <begin position="608"/>
        <end position="625"/>
    </location>
</feature>
<evidence type="ECO:0000256" key="3">
    <source>
        <dbReference type="ARBA" id="ARBA00004128"/>
    </source>
</evidence>
<dbReference type="Gene3D" id="3.40.630.10">
    <property type="entry name" value="Zn peptidases"/>
    <property type="match status" value="1"/>
</dbReference>
<dbReference type="GO" id="GO:0008235">
    <property type="term" value="F:metalloexopeptidase activity"/>
    <property type="evidence" value="ECO:0007669"/>
    <property type="project" value="InterPro"/>
</dbReference>
<dbReference type="SUPFAM" id="SSF53187">
    <property type="entry name" value="Zn-dependent exopeptidases"/>
    <property type="match status" value="1"/>
</dbReference>
<dbReference type="InterPro" id="IPR048024">
    <property type="entry name" value="Fxna-like_M28_dom"/>
</dbReference>
<evidence type="ECO:0000256" key="7">
    <source>
        <dbReference type="ARBA" id="ARBA00022692"/>
    </source>
</evidence>
<evidence type="ECO:0000256" key="6">
    <source>
        <dbReference type="ARBA" id="ARBA00022670"/>
    </source>
</evidence>
<dbReference type="GO" id="GO:0046872">
    <property type="term" value="F:metal ion binding"/>
    <property type="evidence" value="ECO:0007669"/>
    <property type="project" value="UniProtKB-KW"/>
</dbReference>
<comment type="function">
    <text evidence="2">May be involved in vacuolar sorting and osmoregulation.</text>
</comment>
<accession>M2SBS6</accession>
<evidence type="ECO:0000256" key="1">
    <source>
        <dbReference type="ARBA" id="ARBA00001947"/>
    </source>
</evidence>
<keyword evidence="10 15" id="KW-0862">Zinc</keyword>
<evidence type="ECO:0000259" key="19">
    <source>
        <dbReference type="Pfam" id="PF22250"/>
    </source>
</evidence>
<dbReference type="OrthoDB" id="76293at2759"/>
<evidence type="ECO:0000259" key="18">
    <source>
        <dbReference type="Pfam" id="PF04389"/>
    </source>
</evidence>
<evidence type="ECO:0000256" key="9">
    <source>
        <dbReference type="ARBA" id="ARBA00022801"/>
    </source>
</evidence>
<dbReference type="Proteomes" id="UP000016934">
    <property type="component" value="Unassembled WGS sequence"/>
</dbReference>
<feature type="transmembrane region" description="Helical" evidence="17">
    <location>
        <begin position="643"/>
        <end position="670"/>
    </location>
</feature>
<dbReference type="KEGG" id="bsc:COCSADRAFT_193434"/>
<evidence type="ECO:0000259" key="20">
    <source>
        <dbReference type="Pfam" id="PF22251"/>
    </source>
</evidence>
<evidence type="ECO:0000256" key="11">
    <source>
        <dbReference type="ARBA" id="ARBA00022989"/>
    </source>
</evidence>
<keyword evidence="13 17" id="KW-0472">Membrane</keyword>
<feature type="transmembrane region" description="Helical" evidence="17">
    <location>
        <begin position="458"/>
        <end position="475"/>
    </location>
</feature>
<keyword evidence="5" id="KW-0926">Vacuole</keyword>
<feature type="domain" description="Vacuolar membrane protease transmembrane" evidence="20">
    <location>
        <begin position="425"/>
        <end position="710"/>
    </location>
</feature>
<dbReference type="CDD" id="cd03875">
    <property type="entry name" value="M28_Fxna_like"/>
    <property type="match status" value="1"/>
</dbReference>
<reference evidence="22" key="2">
    <citation type="journal article" date="2013" name="PLoS Genet.">
        <title>Comparative genome structure, secondary metabolite, and effector coding capacity across Cochliobolus pathogens.</title>
        <authorList>
            <person name="Condon B.J."/>
            <person name="Leng Y."/>
            <person name="Wu D."/>
            <person name="Bushley K.E."/>
            <person name="Ohm R.A."/>
            <person name="Otillar R."/>
            <person name="Martin J."/>
            <person name="Schackwitz W."/>
            <person name="Grimwood J."/>
            <person name="MohdZainudin N."/>
            <person name="Xue C."/>
            <person name="Wang R."/>
            <person name="Manning V.A."/>
            <person name="Dhillon B."/>
            <person name="Tu Z.J."/>
            <person name="Steffenson B.J."/>
            <person name="Salamov A."/>
            <person name="Sun H."/>
            <person name="Lowry S."/>
            <person name="LaButti K."/>
            <person name="Han J."/>
            <person name="Copeland A."/>
            <person name="Lindquist E."/>
            <person name="Barry K."/>
            <person name="Schmutz J."/>
            <person name="Baker S.E."/>
            <person name="Ciuffetti L.M."/>
            <person name="Grigoriev I.V."/>
            <person name="Zhong S."/>
            <person name="Turgeon B.G."/>
        </authorList>
    </citation>
    <scope>NUCLEOTIDE SEQUENCE [LARGE SCALE GENOMIC DNA]</scope>
    <source>
        <strain evidence="22">ND90Pr / ATCC 201652</strain>
    </source>
</reference>
<feature type="transmembrane region" description="Helical" evidence="17">
    <location>
        <begin position="523"/>
        <end position="543"/>
    </location>
</feature>
<dbReference type="GO" id="GO:0005774">
    <property type="term" value="C:vacuolar membrane"/>
    <property type="evidence" value="ECO:0007669"/>
    <property type="project" value="UniProtKB-SubCell"/>
</dbReference>
<feature type="transmembrane region" description="Helical" evidence="17">
    <location>
        <begin position="710"/>
        <end position="731"/>
    </location>
</feature>
<feature type="transmembrane region" description="Helical" evidence="17">
    <location>
        <begin position="370"/>
        <end position="392"/>
    </location>
</feature>
<feature type="transmembrane region" description="Helical" evidence="17">
    <location>
        <begin position="682"/>
        <end position="704"/>
    </location>
</feature>
<dbReference type="InterPro" id="IPR045175">
    <property type="entry name" value="M28_fam"/>
</dbReference>
<evidence type="ECO:0000256" key="13">
    <source>
        <dbReference type="ARBA" id="ARBA00023136"/>
    </source>
</evidence>
<evidence type="ECO:0000313" key="22">
    <source>
        <dbReference type="Proteomes" id="UP000016934"/>
    </source>
</evidence>
<dbReference type="EC" id="3.4.-.-" evidence="15"/>
<sequence>MARYNPFSFTPAPVIFFTTAIYVGLLAALLTTHLTVPDYPSHPPPGINLTQAWADLQHITRFFHPYNSHANHDVHQYLLSRIQAIVAEKDAQPGQIEVLNDLTANVTFSSGTTSVYFEGTNLIVAIRGSQDDEPFNSTERRPDNGGVLVNAHYDSVSSGYGATDDGVGVVTVLQLLSYFTESRNWPKRTILLLLNNGEEDYLNGARAFMRNPISQVPHTFVNLEGVGAGGRAALFRSTDTEVTRFYRKSKYPYGTVVSGDGFKKGLVRSETDYRVFHGDLGLRGLDIAFLEPRARYHTIEDSARETSIKSIWHMLSAALASTAGLASVTGTQFSGPETVDNGRVNAGTGSDGVWFDLFGKVFVVFRLHTLFALCVTMLVVAPLVLIGLTVGLSRLDKNYLFARKAYVYSPDDDHPVHLYGWRGFFRFPIIFVAATAIVVALAYLIVRFNAMIIYSSPYAVWSMMLSAWFTVAWFLSRGADAMRPSALQRMYALIWLFIGSFIFLIVVTVFVNNYQLAGGYPMLFYFAAVFVAILLSYLELFFAPTKSAYARHIDQVSHLRQDSEPTSRPVTGSTNASRPDERAVPDDDATETTSLLGGNRRGFARYGTRRDSTSDGSDDHARRMDPGTVYPGEQEWSGKLPSWVWIIQLLLLAPIVIILVGQVALLLTSALYQTPSDGNSTLFIYLAIASLSVLLLTPIGPFIHRFTYHVPTFLFFVCVGTVIYNLVAFPFSRDHRLKVYFVQRVNCETGVNTVSLTGVDGYVQRIVSEIPSAQGTQVSCMTPDVATRKELKTCEWQGPPAKVVSTTATARTTLSDHKPATDKWIDYTISKSNSSNLATIRVIGQNTRACRILFDSPVTDLAVAGAVSDPRFKPVGAAGSREVRLWHREFGQPWNVSVKWNAEEQSKFSGRVVCLWSDANAGDIPAFDEVQHYLPVWAIPSKISDGLVEGFKRFEF</sequence>
<feature type="transmembrane region" description="Helical" evidence="17">
    <location>
        <begin position="424"/>
        <end position="446"/>
    </location>
</feature>
<keyword evidence="8 15" id="KW-0479">Metal-binding</keyword>
<name>M2SBS6_COCSN</name>
<comment type="cofactor">
    <cofactor evidence="1">
        <name>Zn(2+)</name>
        <dbReference type="ChEBI" id="CHEBI:29105"/>
    </cofactor>
</comment>
<keyword evidence="6 15" id="KW-0645">Protease</keyword>
<dbReference type="EMBL" id="KB445651">
    <property type="protein sequence ID" value="EMD59945.1"/>
    <property type="molecule type" value="Genomic_DNA"/>
</dbReference>
<keyword evidence="22" id="KW-1185">Reference proteome</keyword>
<keyword evidence="12" id="KW-0482">Metalloprotease</keyword>
<dbReference type="eggNOG" id="KOG2194">
    <property type="taxonomic scope" value="Eukaryota"/>
</dbReference>
<dbReference type="STRING" id="665912.M2SBS6"/>
<feature type="region of interest" description="Disordered" evidence="16">
    <location>
        <begin position="560"/>
        <end position="628"/>
    </location>
</feature>
<keyword evidence="7 17" id="KW-0812">Transmembrane</keyword>
<gene>
    <name evidence="21" type="ORF">COCSADRAFT_193434</name>
</gene>
<evidence type="ECO:0000313" key="21">
    <source>
        <dbReference type="EMBL" id="EMD59945.1"/>
    </source>
</evidence>
<dbReference type="InterPro" id="IPR053976">
    <property type="entry name" value="PFF1_TM"/>
</dbReference>
<organism evidence="21 22">
    <name type="scientific">Cochliobolus sativus (strain ND90Pr / ATCC 201652)</name>
    <name type="common">Common root rot and spot blotch fungus</name>
    <name type="synonym">Bipolaris sorokiniana</name>
    <dbReference type="NCBI Taxonomy" id="665912"/>
    <lineage>
        <taxon>Eukaryota</taxon>
        <taxon>Fungi</taxon>
        <taxon>Dikarya</taxon>
        <taxon>Ascomycota</taxon>
        <taxon>Pezizomycotina</taxon>
        <taxon>Dothideomycetes</taxon>
        <taxon>Pleosporomycetidae</taxon>
        <taxon>Pleosporales</taxon>
        <taxon>Pleosporineae</taxon>
        <taxon>Pleosporaceae</taxon>
        <taxon>Bipolaris</taxon>
    </lineage>
</organism>
<proteinExistence type="inferred from homology"/>
<dbReference type="PANTHER" id="PTHR12147">
    <property type="entry name" value="METALLOPEPTIDASE M28 FAMILY MEMBER"/>
    <property type="match status" value="1"/>
</dbReference>
<dbReference type="FunFam" id="3.40.630.10:FF:000057">
    <property type="entry name" value="Vacuolar membrane protease"/>
    <property type="match status" value="1"/>
</dbReference>
<keyword evidence="11 17" id="KW-1133">Transmembrane helix</keyword>
<dbReference type="HOGENOM" id="CLU_006412_1_0_1"/>
<dbReference type="InterPro" id="IPR007484">
    <property type="entry name" value="Peptidase_M28"/>
</dbReference>
<evidence type="ECO:0000256" key="2">
    <source>
        <dbReference type="ARBA" id="ARBA00003273"/>
    </source>
</evidence>
<dbReference type="Pfam" id="PF22251">
    <property type="entry name" value="PFF1_TM"/>
    <property type="match status" value="1"/>
</dbReference>
<feature type="domain" description="Peptidase M28" evidence="18">
    <location>
        <begin position="143"/>
        <end position="320"/>
    </location>
</feature>
<evidence type="ECO:0000256" key="10">
    <source>
        <dbReference type="ARBA" id="ARBA00022833"/>
    </source>
</evidence>
<comment type="subcellular location">
    <subcellularLocation>
        <location evidence="3">Vacuole membrane</location>
        <topology evidence="3">Multi-pass membrane protein</topology>
    </subcellularLocation>
</comment>